<keyword evidence="1" id="KW-0812">Transmembrane</keyword>
<keyword evidence="3" id="KW-1185">Reference proteome</keyword>
<protein>
    <submittedName>
        <fullName evidence="2">Uncharacterized protein</fullName>
    </submittedName>
</protein>
<dbReference type="AlphaFoldDB" id="A0AAN9ISB1"/>
<evidence type="ECO:0000256" key="1">
    <source>
        <dbReference type="SAM" id="Phobius"/>
    </source>
</evidence>
<organism evidence="2 3">
    <name type="scientific">Clitoria ternatea</name>
    <name type="common">Butterfly pea</name>
    <dbReference type="NCBI Taxonomy" id="43366"/>
    <lineage>
        <taxon>Eukaryota</taxon>
        <taxon>Viridiplantae</taxon>
        <taxon>Streptophyta</taxon>
        <taxon>Embryophyta</taxon>
        <taxon>Tracheophyta</taxon>
        <taxon>Spermatophyta</taxon>
        <taxon>Magnoliopsida</taxon>
        <taxon>eudicotyledons</taxon>
        <taxon>Gunneridae</taxon>
        <taxon>Pentapetalae</taxon>
        <taxon>rosids</taxon>
        <taxon>fabids</taxon>
        <taxon>Fabales</taxon>
        <taxon>Fabaceae</taxon>
        <taxon>Papilionoideae</taxon>
        <taxon>50 kb inversion clade</taxon>
        <taxon>NPAAA clade</taxon>
        <taxon>indigoferoid/millettioid clade</taxon>
        <taxon>Phaseoleae</taxon>
        <taxon>Clitoria</taxon>
    </lineage>
</organism>
<comment type="caution">
    <text evidence="2">The sequence shown here is derived from an EMBL/GenBank/DDBJ whole genome shotgun (WGS) entry which is preliminary data.</text>
</comment>
<proteinExistence type="predicted"/>
<keyword evidence="1" id="KW-1133">Transmembrane helix</keyword>
<dbReference type="EMBL" id="JAYKXN010000005">
    <property type="protein sequence ID" value="KAK7285196.1"/>
    <property type="molecule type" value="Genomic_DNA"/>
</dbReference>
<accession>A0AAN9ISB1</accession>
<evidence type="ECO:0000313" key="3">
    <source>
        <dbReference type="Proteomes" id="UP001359559"/>
    </source>
</evidence>
<feature type="transmembrane region" description="Helical" evidence="1">
    <location>
        <begin position="65"/>
        <end position="84"/>
    </location>
</feature>
<reference evidence="2 3" key="1">
    <citation type="submission" date="2024-01" db="EMBL/GenBank/DDBJ databases">
        <title>The genomes of 5 underutilized Papilionoideae crops provide insights into root nodulation and disease resistance.</title>
        <authorList>
            <person name="Yuan L."/>
        </authorList>
    </citation>
    <scope>NUCLEOTIDE SEQUENCE [LARGE SCALE GENOMIC DNA]</scope>
    <source>
        <strain evidence="2">LY-2023</strain>
        <tissue evidence="2">Leaf</tissue>
    </source>
</reference>
<keyword evidence="1" id="KW-0472">Membrane</keyword>
<dbReference type="Proteomes" id="UP001359559">
    <property type="component" value="Unassembled WGS sequence"/>
</dbReference>
<evidence type="ECO:0000313" key="2">
    <source>
        <dbReference type="EMBL" id="KAK7285196.1"/>
    </source>
</evidence>
<gene>
    <name evidence="2" type="ORF">RJT34_19957</name>
</gene>
<name>A0AAN9ISB1_CLITE</name>
<sequence length="152" mass="16878">MLSLTSSLHTTNLATGLGIHSYIYLSSNILFLPAYFSNRKNICRSEVRHVVADSVAMCNKSSDRLRMPLLYLPSLQYFVLAYLLKRQKKARSSDLRHVIVDSVATCNISIVVKQKLYGDRRATLLVSLSHVSLSSPSVPIVHPSSLSAPTFV</sequence>